<comment type="caution">
    <text evidence="1">The sequence shown here is derived from an EMBL/GenBank/DDBJ whole genome shotgun (WGS) entry which is preliminary data.</text>
</comment>
<dbReference type="AlphaFoldDB" id="A0A917LDG9"/>
<accession>A0A917LDG9</accession>
<dbReference type="Pfam" id="PF06772">
    <property type="entry name" value="LtrA"/>
    <property type="match status" value="1"/>
</dbReference>
<keyword evidence="2" id="KW-1185">Reference proteome</keyword>
<reference evidence="1" key="2">
    <citation type="submission" date="2020-09" db="EMBL/GenBank/DDBJ databases">
        <authorList>
            <person name="Sun Q."/>
            <person name="Ohkuma M."/>
        </authorList>
    </citation>
    <scope>NUCLEOTIDE SEQUENCE</scope>
    <source>
        <strain evidence="1">JCM 3086</strain>
    </source>
</reference>
<name>A0A917LDG9_9ACTN</name>
<dbReference type="InterPro" id="IPR010640">
    <property type="entry name" value="Low_temperature_requirement_A"/>
</dbReference>
<proteinExistence type="predicted"/>
<gene>
    <name evidence="1" type="ORF">GCM10010121_083500</name>
</gene>
<evidence type="ECO:0008006" key="3">
    <source>
        <dbReference type="Google" id="ProtNLM"/>
    </source>
</evidence>
<dbReference type="EMBL" id="BMQA01000063">
    <property type="protein sequence ID" value="GGJ60153.1"/>
    <property type="molecule type" value="Genomic_DNA"/>
</dbReference>
<sequence length="67" mass="7695">MRRSTRSDASPGRRRLWISESARGRVTPIELFFDLVFVFLVTQVTHAVETHHGWEGLLEGLFPMVVV</sequence>
<reference evidence="1" key="1">
    <citation type="journal article" date="2014" name="Int. J. Syst. Evol. Microbiol.">
        <title>Complete genome sequence of Corynebacterium casei LMG S-19264T (=DSM 44701T), isolated from a smear-ripened cheese.</title>
        <authorList>
            <consortium name="US DOE Joint Genome Institute (JGI-PGF)"/>
            <person name="Walter F."/>
            <person name="Albersmeier A."/>
            <person name="Kalinowski J."/>
            <person name="Ruckert C."/>
        </authorList>
    </citation>
    <scope>NUCLEOTIDE SEQUENCE</scope>
    <source>
        <strain evidence="1">JCM 3086</strain>
    </source>
</reference>
<organism evidence="1 2">
    <name type="scientific">Streptomyces brasiliensis</name>
    <dbReference type="NCBI Taxonomy" id="1954"/>
    <lineage>
        <taxon>Bacteria</taxon>
        <taxon>Bacillati</taxon>
        <taxon>Actinomycetota</taxon>
        <taxon>Actinomycetes</taxon>
        <taxon>Kitasatosporales</taxon>
        <taxon>Streptomycetaceae</taxon>
        <taxon>Streptomyces</taxon>
    </lineage>
</organism>
<evidence type="ECO:0000313" key="1">
    <source>
        <dbReference type="EMBL" id="GGJ60153.1"/>
    </source>
</evidence>
<evidence type="ECO:0000313" key="2">
    <source>
        <dbReference type="Proteomes" id="UP000657574"/>
    </source>
</evidence>
<dbReference type="Proteomes" id="UP000657574">
    <property type="component" value="Unassembled WGS sequence"/>
</dbReference>
<protein>
    <recommendedName>
        <fullName evidence="3">Low temperature requirement protein A</fullName>
    </recommendedName>
</protein>